<name>A0A183GCS4_HELPZ</name>
<feature type="region of interest" description="Disordered" evidence="1">
    <location>
        <begin position="60"/>
        <end position="99"/>
    </location>
</feature>
<organism evidence="3 4">
    <name type="scientific">Heligmosomoides polygyrus</name>
    <name type="common">Parasitic roundworm</name>
    <dbReference type="NCBI Taxonomy" id="6339"/>
    <lineage>
        <taxon>Eukaryota</taxon>
        <taxon>Metazoa</taxon>
        <taxon>Ecdysozoa</taxon>
        <taxon>Nematoda</taxon>
        <taxon>Chromadorea</taxon>
        <taxon>Rhabditida</taxon>
        <taxon>Rhabditina</taxon>
        <taxon>Rhabditomorpha</taxon>
        <taxon>Strongyloidea</taxon>
        <taxon>Heligmosomidae</taxon>
        <taxon>Heligmosomoides</taxon>
    </lineage>
</organism>
<protein>
    <submittedName>
        <fullName evidence="4">Movement protein</fullName>
    </submittedName>
</protein>
<proteinExistence type="predicted"/>
<keyword evidence="3" id="KW-1185">Reference proteome</keyword>
<evidence type="ECO:0000313" key="4">
    <source>
        <dbReference type="WBParaSite" id="HPBE_0001999801-mRNA-1"/>
    </source>
</evidence>
<feature type="compositionally biased region" description="Basic and acidic residues" evidence="1">
    <location>
        <begin position="35"/>
        <end position="45"/>
    </location>
</feature>
<evidence type="ECO:0000313" key="3">
    <source>
        <dbReference type="Proteomes" id="UP000050761"/>
    </source>
</evidence>
<dbReference type="AlphaFoldDB" id="A0A183GCS4"/>
<evidence type="ECO:0000313" key="2">
    <source>
        <dbReference type="EMBL" id="VDP17796.1"/>
    </source>
</evidence>
<gene>
    <name evidence="2" type="ORF">HPBE_LOCUS19997</name>
</gene>
<accession>A0A183GCS4</accession>
<dbReference type="WBParaSite" id="HPBE_0001999801-mRNA-1">
    <property type="protein sequence ID" value="HPBE_0001999801-mRNA-1"/>
    <property type="gene ID" value="HPBE_0001999801"/>
</dbReference>
<dbReference type="EMBL" id="UZAH01031784">
    <property type="protein sequence ID" value="VDP17796.1"/>
    <property type="molecule type" value="Genomic_DNA"/>
</dbReference>
<feature type="region of interest" description="Disordered" evidence="1">
    <location>
        <begin position="1"/>
        <end position="47"/>
    </location>
</feature>
<reference evidence="2 3" key="1">
    <citation type="submission" date="2018-11" db="EMBL/GenBank/DDBJ databases">
        <authorList>
            <consortium name="Pathogen Informatics"/>
        </authorList>
    </citation>
    <scope>NUCLEOTIDE SEQUENCE [LARGE SCALE GENOMIC DNA]</scope>
</reference>
<accession>A0A3P8FET1</accession>
<dbReference type="OrthoDB" id="10514367at2759"/>
<evidence type="ECO:0000256" key="1">
    <source>
        <dbReference type="SAM" id="MobiDB-lite"/>
    </source>
</evidence>
<reference evidence="4" key="2">
    <citation type="submission" date="2019-09" db="UniProtKB">
        <authorList>
            <consortium name="WormBaseParasite"/>
        </authorList>
    </citation>
    <scope>IDENTIFICATION</scope>
</reference>
<sequence length="114" mass="12126">RFSFPSNYGASSSAYDGSTPASIARSLSQASDSCVRPRSERRESAARIAYGTATTVAKRGLIGSQRMHRVRLSSRQSFDTDVPDSERAGSPGSPEGQQIADLLPIAAESGVFMK</sequence>
<feature type="compositionally biased region" description="Polar residues" evidence="1">
    <location>
        <begin position="1"/>
        <end position="32"/>
    </location>
</feature>
<dbReference type="Proteomes" id="UP000050761">
    <property type="component" value="Unassembled WGS sequence"/>
</dbReference>